<dbReference type="InterPro" id="IPR058347">
    <property type="entry name" value="DUF8034"/>
</dbReference>
<protein>
    <submittedName>
        <fullName evidence="1">Uncharacterized protein</fullName>
    </submittedName>
</protein>
<dbReference type="EMBL" id="UINC01014715">
    <property type="protein sequence ID" value="SVA62566.1"/>
    <property type="molecule type" value="Genomic_DNA"/>
</dbReference>
<proteinExistence type="predicted"/>
<sequence>MHRSTSINIDTPVPPPPWALLERELIRTNNEHTFEFYEKYFDDRGYLECVPRWGALDGPDDAIENLTNVPALYLLGGAEELVDICKHAQDGHIRQYTESKTTEVEFARDGMYYREFPVMFDWAHHQEGNAVVGTLGLCDPYDQYHIERLRRYAGFYMEGDELAGKKSEPNWDPEHKIIRSMFNGSRGPMLRKTPPLDWAGDPIEDGRFILAHGERHYQDMLDHYIGYEDVAGDHPLNLAATCMAFNVYTQTGEDIYRDWLLEYADVWVERTRANNGIIPSNIGLDGTIGGECGGRWWGGAYGWAHTTITPHTGEPKSRCSCGRCIDGFGNALLLSGDSRYIEPWRTTLDAVNANMKVVDGIEMTPRMHGNDGWYEWEPGPYPTGALEIYYWSMDPADRGRVPDTPWLNYLEGKAPEFPVDMLQGDISTVREKVHQMRTDVTTPDTRLSDNPNRFRPATIDSLINLAMGGPEPVVGRPLHTRLRYFDLQEHRPGLPSDVGALVDGLTASDTKVHLVNINQLESREVIVQAGTYGEHSWTFLQVDGGEKHAIDGRSFTVVLGPGAGAHLTIGTNRYVNMPTAAFPFA</sequence>
<reference evidence="1" key="1">
    <citation type="submission" date="2018-05" db="EMBL/GenBank/DDBJ databases">
        <authorList>
            <person name="Lanie J.A."/>
            <person name="Ng W.-L."/>
            <person name="Kazmierczak K.M."/>
            <person name="Andrzejewski T.M."/>
            <person name="Davidsen T.M."/>
            <person name="Wayne K.J."/>
            <person name="Tettelin H."/>
            <person name="Glass J.I."/>
            <person name="Rusch D."/>
            <person name="Podicherti R."/>
            <person name="Tsui H.-C.T."/>
            <person name="Winkler M.E."/>
        </authorList>
    </citation>
    <scope>NUCLEOTIDE SEQUENCE</scope>
</reference>
<organism evidence="1">
    <name type="scientific">marine metagenome</name>
    <dbReference type="NCBI Taxonomy" id="408172"/>
    <lineage>
        <taxon>unclassified sequences</taxon>
        <taxon>metagenomes</taxon>
        <taxon>ecological metagenomes</taxon>
    </lineage>
</organism>
<gene>
    <name evidence="1" type="ORF">METZ01_LOCUS115420</name>
</gene>
<dbReference type="Pfam" id="PF26099">
    <property type="entry name" value="DUF8034"/>
    <property type="match status" value="1"/>
</dbReference>
<dbReference type="AlphaFoldDB" id="A0A381XCT7"/>
<accession>A0A381XCT7</accession>
<name>A0A381XCT7_9ZZZZ</name>
<evidence type="ECO:0000313" key="1">
    <source>
        <dbReference type="EMBL" id="SVA62566.1"/>
    </source>
</evidence>